<accession>A0A9W7AQ60</accession>
<dbReference type="InterPro" id="IPR013057">
    <property type="entry name" value="AA_transpt_TM"/>
</dbReference>
<dbReference type="OrthoDB" id="1684102at2759"/>
<sequence length="303" mass="32369">MGTGFSSLMLPKLADMNTDMNSDVQNGKPKKVGTYTEIGAVYDVVNGSRFGERTVNWSILMQQLSVCTVYFSFVSTNIASLDVVENMHELDRRTAEIIVMCIMYFPCVIMVCRSESMNDFKLVSKFCNLLLALCFLSVVVVGELGWVVANESSGGKVADSGAVLKTALAFSTVLYSFEGVCLVLPIYASHPRNSGKMSFSVTYVLALTTVVSVYLAFGLWCKWKFGNVTDGSVTAFISDNVVPDKNLAGSLAGSLSSLILPGVMWGGIKGWTTTMAVVVGVGVCVGAGGATASIVEIVREGLK</sequence>
<keyword evidence="4 5" id="KW-0472">Membrane</keyword>
<keyword evidence="2 5" id="KW-0812">Transmembrane</keyword>
<feature type="transmembrane region" description="Helical" evidence="5">
    <location>
        <begin position="168"/>
        <end position="188"/>
    </location>
</feature>
<feature type="transmembrane region" description="Helical" evidence="5">
    <location>
        <begin position="94"/>
        <end position="114"/>
    </location>
</feature>
<feature type="transmembrane region" description="Helical" evidence="5">
    <location>
        <begin position="200"/>
        <end position="220"/>
    </location>
</feature>
<comment type="caution">
    <text evidence="7">The sequence shown here is derived from an EMBL/GenBank/DDBJ whole genome shotgun (WGS) entry which is preliminary data.</text>
</comment>
<keyword evidence="3 5" id="KW-1133">Transmembrane helix</keyword>
<dbReference type="GO" id="GO:0015179">
    <property type="term" value="F:L-amino acid transmembrane transporter activity"/>
    <property type="evidence" value="ECO:0007669"/>
    <property type="project" value="TreeGrafter"/>
</dbReference>
<reference evidence="7" key="1">
    <citation type="submission" date="2022-07" db="EMBL/GenBank/DDBJ databases">
        <title>Genome analysis of Parmales, a sister group of diatoms, reveals the evolutionary specialization of diatoms from phago-mixotrophs to photoautotrophs.</title>
        <authorList>
            <person name="Ban H."/>
            <person name="Sato S."/>
            <person name="Yoshikawa S."/>
            <person name="Kazumasa Y."/>
            <person name="Nakamura Y."/>
            <person name="Ichinomiya M."/>
            <person name="Saitoh K."/>
            <person name="Sato N."/>
            <person name="Blanc-Mathieu R."/>
            <person name="Endo H."/>
            <person name="Kuwata A."/>
            <person name="Ogata H."/>
        </authorList>
    </citation>
    <scope>NUCLEOTIDE SEQUENCE</scope>
</reference>
<evidence type="ECO:0000256" key="1">
    <source>
        <dbReference type="ARBA" id="ARBA00004141"/>
    </source>
</evidence>
<name>A0A9W7AQ60_9STRA</name>
<dbReference type="AlphaFoldDB" id="A0A9W7AQ60"/>
<protein>
    <recommendedName>
        <fullName evidence="6">Amino acid transporter transmembrane domain-containing protein</fullName>
    </recommendedName>
</protein>
<evidence type="ECO:0000313" key="7">
    <source>
        <dbReference type="EMBL" id="GMH73447.1"/>
    </source>
</evidence>
<feature type="domain" description="Amino acid transporter transmembrane" evidence="6">
    <location>
        <begin position="28"/>
        <end position="235"/>
    </location>
</feature>
<gene>
    <name evidence="7" type="ORF">TrRE_jg4318</name>
</gene>
<evidence type="ECO:0000256" key="4">
    <source>
        <dbReference type="ARBA" id="ARBA00023136"/>
    </source>
</evidence>
<evidence type="ECO:0000256" key="3">
    <source>
        <dbReference type="ARBA" id="ARBA00022989"/>
    </source>
</evidence>
<evidence type="ECO:0000313" key="8">
    <source>
        <dbReference type="Proteomes" id="UP001165082"/>
    </source>
</evidence>
<feature type="transmembrane region" description="Helical" evidence="5">
    <location>
        <begin position="247"/>
        <end position="268"/>
    </location>
</feature>
<keyword evidence="8" id="KW-1185">Reference proteome</keyword>
<dbReference type="EMBL" id="BRXZ01001530">
    <property type="protein sequence ID" value="GMH73447.1"/>
    <property type="molecule type" value="Genomic_DNA"/>
</dbReference>
<comment type="subcellular location">
    <subcellularLocation>
        <location evidence="1">Membrane</location>
        <topology evidence="1">Multi-pass membrane protein</topology>
    </subcellularLocation>
</comment>
<dbReference type="PANTHER" id="PTHR22950">
    <property type="entry name" value="AMINO ACID TRANSPORTER"/>
    <property type="match status" value="1"/>
</dbReference>
<organism evidence="7 8">
    <name type="scientific">Triparma retinervis</name>
    <dbReference type="NCBI Taxonomy" id="2557542"/>
    <lineage>
        <taxon>Eukaryota</taxon>
        <taxon>Sar</taxon>
        <taxon>Stramenopiles</taxon>
        <taxon>Ochrophyta</taxon>
        <taxon>Bolidophyceae</taxon>
        <taxon>Parmales</taxon>
        <taxon>Triparmaceae</taxon>
        <taxon>Triparma</taxon>
    </lineage>
</organism>
<evidence type="ECO:0000256" key="2">
    <source>
        <dbReference type="ARBA" id="ARBA00022692"/>
    </source>
</evidence>
<evidence type="ECO:0000259" key="6">
    <source>
        <dbReference type="Pfam" id="PF01490"/>
    </source>
</evidence>
<dbReference type="Proteomes" id="UP001165082">
    <property type="component" value="Unassembled WGS sequence"/>
</dbReference>
<dbReference type="Pfam" id="PF01490">
    <property type="entry name" value="Aa_trans"/>
    <property type="match status" value="1"/>
</dbReference>
<proteinExistence type="predicted"/>
<feature type="transmembrane region" description="Helical" evidence="5">
    <location>
        <begin position="275"/>
        <end position="295"/>
    </location>
</feature>
<dbReference type="GO" id="GO:0005774">
    <property type="term" value="C:vacuolar membrane"/>
    <property type="evidence" value="ECO:0007669"/>
    <property type="project" value="TreeGrafter"/>
</dbReference>
<feature type="transmembrane region" description="Helical" evidence="5">
    <location>
        <begin position="126"/>
        <end position="148"/>
    </location>
</feature>
<evidence type="ECO:0000256" key="5">
    <source>
        <dbReference type="SAM" id="Phobius"/>
    </source>
</evidence>
<dbReference type="PANTHER" id="PTHR22950:SF349">
    <property type="entry name" value="AMINO ACID TRANSPORTER TRANSMEMBRANE DOMAIN-CONTAINING PROTEIN"/>
    <property type="match status" value="1"/>
</dbReference>